<evidence type="ECO:0000256" key="8">
    <source>
        <dbReference type="ARBA" id="ARBA00022989"/>
    </source>
</evidence>
<feature type="domain" description="Membrane insertase YidC/Oxa/ALB C-terminal" evidence="18">
    <location>
        <begin position="30"/>
        <end position="244"/>
    </location>
</feature>
<evidence type="ECO:0000256" key="13">
    <source>
        <dbReference type="ARBA" id="ARBA00031538"/>
    </source>
</evidence>
<evidence type="ECO:0000256" key="11">
    <source>
        <dbReference type="ARBA" id="ARBA00025034"/>
    </source>
</evidence>
<dbReference type="PANTHER" id="PTHR12428">
    <property type="entry name" value="OXA1"/>
    <property type="match status" value="1"/>
</dbReference>
<dbReference type="GO" id="GO:0015031">
    <property type="term" value="P:protein transport"/>
    <property type="evidence" value="ECO:0007669"/>
    <property type="project" value="UniProtKB-KW"/>
</dbReference>
<keyword evidence="5" id="KW-1003">Cell membrane</keyword>
<dbReference type="GO" id="GO:0005886">
    <property type="term" value="C:plasma membrane"/>
    <property type="evidence" value="ECO:0007669"/>
    <property type="project" value="UniProtKB-SubCell"/>
</dbReference>
<keyword evidence="10" id="KW-0143">Chaperone</keyword>
<evidence type="ECO:0000256" key="3">
    <source>
        <dbReference type="ARBA" id="ARBA00015325"/>
    </source>
</evidence>
<proteinExistence type="inferred from homology"/>
<name>A0AAU1UE21_9ACTN</name>
<evidence type="ECO:0000256" key="6">
    <source>
        <dbReference type="ARBA" id="ARBA00022692"/>
    </source>
</evidence>
<evidence type="ECO:0000256" key="2">
    <source>
        <dbReference type="ARBA" id="ARBA00010527"/>
    </source>
</evidence>
<keyword evidence="4" id="KW-0813">Transport</keyword>
<dbReference type="EMBL" id="CP108195">
    <property type="protein sequence ID" value="WTS14964.1"/>
    <property type="molecule type" value="Genomic_DNA"/>
</dbReference>
<evidence type="ECO:0000256" key="7">
    <source>
        <dbReference type="ARBA" id="ARBA00022927"/>
    </source>
</evidence>
<dbReference type="PANTHER" id="PTHR12428:SF65">
    <property type="entry name" value="CYTOCHROME C OXIDASE ASSEMBLY PROTEIN COX18, MITOCHONDRIAL"/>
    <property type="match status" value="1"/>
</dbReference>
<dbReference type="InterPro" id="IPR047196">
    <property type="entry name" value="YidC_ALB_C"/>
</dbReference>
<evidence type="ECO:0000256" key="16">
    <source>
        <dbReference type="RuleBase" id="RU003945"/>
    </source>
</evidence>
<sequence length="264" mass="27990">MSTFMSVFASLVEHIADLLDPLFHASATAAAIVLFTAFVRLLVHPLSRASARGQRQRAKLQPRIAELRKKHKKSPEKLQKAIMELHKEEKVSPLSGCLPSLFQLPAFFLLYHLFSNGSIGGEPNALLGHTLGAAPLGGRFKDALADGGLFGAQGVVYLVLFAIVATVASFNYARTKRQMAAQPMLPAAADGPQAPGAGAMASMTKIMPLMSFMTVFTVGFVPLAAALYVVTSTTWSAVERAVLYRDMPSAAALATAAVGVPPAL</sequence>
<dbReference type="InterPro" id="IPR028055">
    <property type="entry name" value="YidC/Oxa/ALB_C"/>
</dbReference>
<accession>A0AAU1UE21</accession>
<comment type="subunit">
    <text evidence="12">Interacts with the Sec translocase complex via SecD. Specifically interacts with transmembrane segments of nascent integral membrane proteins during membrane integration.</text>
</comment>
<evidence type="ECO:0000256" key="5">
    <source>
        <dbReference type="ARBA" id="ARBA00022475"/>
    </source>
</evidence>
<dbReference type="CDD" id="cd20070">
    <property type="entry name" value="5TM_YidC_Alb3"/>
    <property type="match status" value="1"/>
</dbReference>
<gene>
    <name evidence="19" type="ORF">OHU69_30345</name>
</gene>
<evidence type="ECO:0000256" key="17">
    <source>
        <dbReference type="SAM" id="Phobius"/>
    </source>
</evidence>
<feature type="transmembrane region" description="Helical" evidence="17">
    <location>
        <begin position="93"/>
        <end position="114"/>
    </location>
</feature>
<dbReference type="AlphaFoldDB" id="A0AAU1UE21"/>
<evidence type="ECO:0000256" key="15">
    <source>
        <dbReference type="ARBA" id="ARBA00033342"/>
    </source>
</evidence>
<comment type="similarity">
    <text evidence="2">Belongs to the OXA1/ALB3/YidC family. Type 1 subfamily.</text>
</comment>
<evidence type="ECO:0000256" key="4">
    <source>
        <dbReference type="ARBA" id="ARBA00022448"/>
    </source>
</evidence>
<dbReference type="GO" id="GO:0051205">
    <property type="term" value="P:protein insertion into membrane"/>
    <property type="evidence" value="ECO:0007669"/>
    <property type="project" value="TreeGrafter"/>
</dbReference>
<organism evidence="19">
    <name type="scientific">Streptomyces sp. NBC_00119</name>
    <dbReference type="NCBI Taxonomy" id="2975659"/>
    <lineage>
        <taxon>Bacteria</taxon>
        <taxon>Bacillati</taxon>
        <taxon>Actinomycetota</taxon>
        <taxon>Actinomycetes</taxon>
        <taxon>Kitasatosporales</taxon>
        <taxon>Streptomycetaceae</taxon>
        <taxon>Streptomyces</taxon>
    </lineage>
</organism>
<dbReference type="GO" id="GO:0032977">
    <property type="term" value="F:membrane insertase activity"/>
    <property type="evidence" value="ECO:0007669"/>
    <property type="project" value="InterPro"/>
</dbReference>
<evidence type="ECO:0000313" key="19">
    <source>
        <dbReference type="EMBL" id="WTS14964.1"/>
    </source>
</evidence>
<dbReference type="NCBIfam" id="TIGR03592">
    <property type="entry name" value="yidC_oxa1_cterm"/>
    <property type="match status" value="1"/>
</dbReference>
<evidence type="ECO:0000259" key="18">
    <source>
        <dbReference type="Pfam" id="PF02096"/>
    </source>
</evidence>
<dbReference type="Pfam" id="PF02096">
    <property type="entry name" value="60KD_IMP"/>
    <property type="match status" value="1"/>
</dbReference>
<feature type="transmembrane region" description="Helical" evidence="17">
    <location>
        <begin position="22"/>
        <end position="43"/>
    </location>
</feature>
<protein>
    <recommendedName>
        <fullName evidence="3">Membrane protein insertase YidC</fullName>
    </recommendedName>
    <alternativeName>
        <fullName evidence="15">Foldase YidC</fullName>
    </alternativeName>
    <alternativeName>
        <fullName evidence="14">Membrane integrase YidC</fullName>
    </alternativeName>
    <alternativeName>
        <fullName evidence="13">Membrane protein YidC</fullName>
    </alternativeName>
</protein>
<keyword evidence="9 17" id="KW-0472">Membrane</keyword>
<evidence type="ECO:0000256" key="14">
    <source>
        <dbReference type="ARBA" id="ARBA00033245"/>
    </source>
</evidence>
<keyword evidence="6 16" id="KW-0812">Transmembrane</keyword>
<feature type="transmembrane region" description="Helical" evidence="17">
    <location>
        <begin position="209"/>
        <end position="230"/>
    </location>
</feature>
<reference evidence="19" key="1">
    <citation type="submission" date="2022-10" db="EMBL/GenBank/DDBJ databases">
        <title>The complete genomes of actinobacterial strains from the NBC collection.</title>
        <authorList>
            <person name="Joergensen T.S."/>
            <person name="Alvarez Arevalo M."/>
            <person name="Sterndorff E.B."/>
            <person name="Faurdal D."/>
            <person name="Vuksanovic O."/>
            <person name="Mourched A.-S."/>
            <person name="Charusanti P."/>
            <person name="Shaw S."/>
            <person name="Blin K."/>
            <person name="Weber T."/>
        </authorList>
    </citation>
    <scope>NUCLEOTIDE SEQUENCE</scope>
    <source>
        <strain evidence="19">NBC_00119</strain>
    </source>
</reference>
<comment type="function">
    <text evidence="11">Required for the insertion and/or proper folding and/or complex formation of integral membrane proteins into the membrane. Involved in integration of membrane proteins that insert both dependently and independently of the Sec translocase complex, as well as at least some lipoproteins. Aids folding of multispanning membrane proteins.</text>
</comment>
<evidence type="ECO:0000256" key="12">
    <source>
        <dbReference type="ARBA" id="ARBA00026028"/>
    </source>
</evidence>
<evidence type="ECO:0000256" key="9">
    <source>
        <dbReference type="ARBA" id="ARBA00023136"/>
    </source>
</evidence>
<evidence type="ECO:0000256" key="1">
    <source>
        <dbReference type="ARBA" id="ARBA00004651"/>
    </source>
</evidence>
<dbReference type="InterPro" id="IPR001708">
    <property type="entry name" value="YidC/ALB3/OXA1/COX18"/>
</dbReference>
<keyword evidence="7" id="KW-0653">Protein transport</keyword>
<feature type="transmembrane region" description="Helical" evidence="17">
    <location>
        <begin position="154"/>
        <end position="173"/>
    </location>
</feature>
<comment type="subcellular location">
    <subcellularLocation>
        <location evidence="1">Cell membrane</location>
        <topology evidence="1">Multi-pass membrane protein</topology>
    </subcellularLocation>
    <subcellularLocation>
        <location evidence="16">Membrane</location>
        <topology evidence="16">Multi-pass membrane protein</topology>
    </subcellularLocation>
</comment>
<keyword evidence="8 17" id="KW-1133">Transmembrane helix</keyword>
<evidence type="ECO:0000256" key="10">
    <source>
        <dbReference type="ARBA" id="ARBA00023186"/>
    </source>
</evidence>